<organism evidence="1 2">
    <name type="scientific">Bradyrhizobium erythrophlei</name>
    <dbReference type="NCBI Taxonomy" id="1437360"/>
    <lineage>
        <taxon>Bacteria</taxon>
        <taxon>Pseudomonadati</taxon>
        <taxon>Pseudomonadota</taxon>
        <taxon>Alphaproteobacteria</taxon>
        <taxon>Hyphomicrobiales</taxon>
        <taxon>Nitrobacteraceae</taxon>
        <taxon>Bradyrhizobium</taxon>
    </lineage>
</organism>
<evidence type="ECO:0000313" key="1">
    <source>
        <dbReference type="EMBL" id="SHG91527.1"/>
    </source>
</evidence>
<dbReference type="RefSeq" id="WP_276328788.1">
    <property type="nucleotide sequence ID" value="NZ_LT670818.1"/>
</dbReference>
<dbReference type="Proteomes" id="UP000190675">
    <property type="component" value="Chromosome I"/>
</dbReference>
<protein>
    <submittedName>
        <fullName evidence="1">Uncharacterized protein</fullName>
    </submittedName>
</protein>
<reference evidence="1 2" key="1">
    <citation type="submission" date="2016-11" db="EMBL/GenBank/DDBJ databases">
        <authorList>
            <person name="Jaros S."/>
            <person name="Januszkiewicz K."/>
            <person name="Wedrychowicz H."/>
        </authorList>
    </citation>
    <scope>NUCLEOTIDE SEQUENCE [LARGE SCALE GENOMIC DNA]</scope>
    <source>
        <strain evidence="1 2">GAS242</strain>
    </source>
</reference>
<proteinExistence type="predicted"/>
<sequence>MFGDIGPAIAEADYKPRISRNPEVTLAAAFILMKRDYGGHT</sequence>
<accession>A0A1M5NPX2</accession>
<name>A0A1M5NPX2_9BRAD</name>
<dbReference type="EMBL" id="LT670818">
    <property type="protein sequence ID" value="SHG91527.1"/>
    <property type="molecule type" value="Genomic_DNA"/>
</dbReference>
<gene>
    <name evidence="1" type="ORF">SAMN05444169_4782</name>
</gene>
<evidence type="ECO:0000313" key="2">
    <source>
        <dbReference type="Proteomes" id="UP000190675"/>
    </source>
</evidence>
<dbReference type="AlphaFoldDB" id="A0A1M5NPX2"/>